<dbReference type="Pfam" id="PF05705">
    <property type="entry name" value="DUF829"/>
    <property type="match status" value="1"/>
</dbReference>
<evidence type="ECO:0000256" key="5">
    <source>
        <dbReference type="ARBA" id="ARBA00023242"/>
    </source>
</evidence>
<evidence type="ECO:0000256" key="6">
    <source>
        <dbReference type="ARBA" id="ARBA00034303"/>
    </source>
</evidence>
<keyword evidence="2" id="KW-0812">Transmembrane</keyword>
<keyword evidence="4" id="KW-0472">Membrane</keyword>
<evidence type="ECO:0000313" key="9">
    <source>
        <dbReference type="Proteomes" id="UP000092666"/>
    </source>
</evidence>
<dbReference type="PANTHER" id="PTHR12265">
    <property type="entry name" value="TRANSMEMBRANE PROTEIN 53"/>
    <property type="match status" value="1"/>
</dbReference>
<protein>
    <recommendedName>
        <fullName evidence="10">Indole-diterpene biosynthesis protein PaxU</fullName>
    </recommendedName>
</protein>
<proteinExistence type="inferred from homology"/>
<dbReference type="GO" id="GO:0005640">
    <property type="term" value="C:nuclear outer membrane"/>
    <property type="evidence" value="ECO:0007669"/>
    <property type="project" value="UniProtKB-SubCell"/>
</dbReference>
<reference evidence="8 9" key="1">
    <citation type="submission" date="2013-07" db="EMBL/GenBank/DDBJ databases">
        <title>The Genome Sequence of Cryptococcus heveanensis BCC8398.</title>
        <authorList>
            <consortium name="The Broad Institute Genome Sequencing Platform"/>
            <person name="Cuomo C."/>
            <person name="Litvintseva A."/>
            <person name="Chen Y."/>
            <person name="Heitman J."/>
            <person name="Sun S."/>
            <person name="Springer D."/>
            <person name="Dromer F."/>
            <person name="Young S.K."/>
            <person name="Zeng Q."/>
            <person name="Gargeya S."/>
            <person name="Fitzgerald M."/>
            <person name="Abouelleil A."/>
            <person name="Alvarado L."/>
            <person name="Berlin A.M."/>
            <person name="Chapman S.B."/>
            <person name="Dewar J."/>
            <person name="Goldberg J."/>
            <person name="Griggs A."/>
            <person name="Gujja S."/>
            <person name="Hansen M."/>
            <person name="Howarth C."/>
            <person name="Imamovic A."/>
            <person name="Larimer J."/>
            <person name="McCowan C."/>
            <person name="Murphy C."/>
            <person name="Pearson M."/>
            <person name="Priest M."/>
            <person name="Roberts A."/>
            <person name="Saif S."/>
            <person name="Shea T."/>
            <person name="Sykes S."/>
            <person name="Wortman J."/>
            <person name="Nusbaum C."/>
            <person name="Birren B."/>
        </authorList>
    </citation>
    <scope>NUCLEOTIDE SEQUENCE [LARGE SCALE GENOMIC DNA]</scope>
    <source>
        <strain evidence="8 9">BCC8398</strain>
    </source>
</reference>
<reference evidence="9" key="2">
    <citation type="submission" date="2013-12" db="EMBL/GenBank/DDBJ databases">
        <title>Evolution of pathogenesis and genome organization in the Tremellales.</title>
        <authorList>
            <person name="Cuomo C."/>
            <person name="Litvintseva A."/>
            <person name="Heitman J."/>
            <person name="Chen Y."/>
            <person name="Sun S."/>
            <person name="Springer D."/>
            <person name="Dromer F."/>
            <person name="Young S."/>
            <person name="Zeng Q."/>
            <person name="Chapman S."/>
            <person name="Gujja S."/>
            <person name="Saif S."/>
            <person name="Birren B."/>
        </authorList>
    </citation>
    <scope>NUCLEOTIDE SEQUENCE [LARGE SCALE GENOMIC DNA]</scope>
    <source>
        <strain evidence="9">BCC8398</strain>
    </source>
</reference>
<sequence length="324" mass="35638">MTTTPVITTPPNFVRLNESVSLREPPSSSSPASSSLRPTSIAQGSASGNDNDNDDSNRPLLILCMWMGASPKLVSKYTKHYIELFPSNTILLITCTMPEMFFVSTDRHSKLLRPALDVLLKYRDQEQGMVAGVYSNGGSYCLTQLARLYRESTGGEPLPLQATLFDSCPGSADIQAAIHAMYTTFPPSVTKSPIWATPAWLIAWFTLKVYQLMFAVTGAVDPITSIRKSLLDTTLFDLNNPQRSSFSSSSSSSSSSPPASSSRTFIYSHEDKSVPYLAVEAFVEESKAIGWTVAKHRFEGSHHVAHANLDKERYWGIVAQALRR</sequence>
<feature type="compositionally biased region" description="Low complexity" evidence="7">
    <location>
        <begin position="18"/>
        <end position="40"/>
    </location>
</feature>
<organism evidence="8 9">
    <name type="scientific">Kwoniella heveanensis BCC8398</name>
    <dbReference type="NCBI Taxonomy" id="1296120"/>
    <lineage>
        <taxon>Eukaryota</taxon>
        <taxon>Fungi</taxon>
        <taxon>Dikarya</taxon>
        <taxon>Basidiomycota</taxon>
        <taxon>Agaricomycotina</taxon>
        <taxon>Tremellomycetes</taxon>
        <taxon>Tremellales</taxon>
        <taxon>Cryptococcaceae</taxon>
        <taxon>Kwoniella</taxon>
    </lineage>
</organism>
<dbReference type="AlphaFoldDB" id="A0A1B9GJE7"/>
<dbReference type="SUPFAM" id="SSF53474">
    <property type="entry name" value="alpha/beta-Hydrolases"/>
    <property type="match status" value="1"/>
</dbReference>
<dbReference type="PANTHER" id="PTHR12265:SF30">
    <property type="entry name" value="TRANSMEMBRANE PROTEIN 53"/>
    <property type="match status" value="1"/>
</dbReference>
<keyword evidence="9" id="KW-1185">Reference proteome</keyword>
<gene>
    <name evidence="8" type="ORF">I316_07260</name>
</gene>
<dbReference type="Proteomes" id="UP000092666">
    <property type="component" value="Unassembled WGS sequence"/>
</dbReference>
<dbReference type="InterPro" id="IPR029058">
    <property type="entry name" value="AB_hydrolase_fold"/>
</dbReference>
<dbReference type="EMBL" id="KI669513">
    <property type="protein sequence ID" value="OCF31128.1"/>
    <property type="molecule type" value="Genomic_DNA"/>
</dbReference>
<evidence type="ECO:0000256" key="7">
    <source>
        <dbReference type="SAM" id="MobiDB-lite"/>
    </source>
</evidence>
<keyword evidence="3" id="KW-1133">Transmembrane helix</keyword>
<evidence type="ECO:0000256" key="1">
    <source>
        <dbReference type="ARBA" id="ARBA00007387"/>
    </source>
</evidence>
<evidence type="ECO:0000313" key="8">
    <source>
        <dbReference type="EMBL" id="OCF31128.1"/>
    </source>
</evidence>
<dbReference type="InterPro" id="IPR008547">
    <property type="entry name" value="DUF829_TMEM53"/>
</dbReference>
<evidence type="ECO:0000256" key="4">
    <source>
        <dbReference type="ARBA" id="ARBA00023136"/>
    </source>
</evidence>
<comment type="subcellular location">
    <subcellularLocation>
        <location evidence="6">Nucleus outer membrane</location>
        <topology evidence="6">Single-pass membrane protein</topology>
    </subcellularLocation>
</comment>
<feature type="region of interest" description="Disordered" evidence="7">
    <location>
        <begin position="17"/>
        <end position="54"/>
    </location>
</feature>
<accession>A0A1B9GJE7</accession>
<name>A0A1B9GJE7_9TREE</name>
<comment type="similarity">
    <text evidence="1">Belongs to the TMEM53 family.</text>
</comment>
<evidence type="ECO:0000256" key="2">
    <source>
        <dbReference type="ARBA" id="ARBA00022692"/>
    </source>
</evidence>
<evidence type="ECO:0008006" key="10">
    <source>
        <dbReference type="Google" id="ProtNLM"/>
    </source>
</evidence>
<evidence type="ECO:0000256" key="3">
    <source>
        <dbReference type="ARBA" id="ARBA00022989"/>
    </source>
</evidence>
<keyword evidence="5" id="KW-0539">Nucleus</keyword>
<dbReference type="OrthoDB" id="2564218at2759"/>